<comment type="caution">
    <text evidence="3">The sequence shown here is derived from an EMBL/GenBank/DDBJ whole genome shotgun (WGS) entry which is preliminary data.</text>
</comment>
<organism evidence="3 4">
    <name type="scientific">Paracoccus sediminis</name>
    <dbReference type="NCBI Taxonomy" id="1214787"/>
    <lineage>
        <taxon>Bacteria</taxon>
        <taxon>Pseudomonadati</taxon>
        <taxon>Pseudomonadota</taxon>
        <taxon>Alphaproteobacteria</taxon>
        <taxon>Rhodobacterales</taxon>
        <taxon>Paracoccaceae</taxon>
        <taxon>Paracoccus</taxon>
    </lineage>
</organism>
<evidence type="ECO:0000313" key="4">
    <source>
        <dbReference type="Proteomes" id="UP000292859"/>
    </source>
</evidence>
<evidence type="ECO:0000256" key="1">
    <source>
        <dbReference type="SAM" id="MobiDB-lite"/>
    </source>
</evidence>
<feature type="transmembrane region" description="Helical" evidence="2">
    <location>
        <begin position="77"/>
        <end position="97"/>
    </location>
</feature>
<feature type="region of interest" description="Disordered" evidence="1">
    <location>
        <begin position="1"/>
        <end position="38"/>
    </location>
</feature>
<dbReference type="RefSeq" id="WP_131023363.1">
    <property type="nucleotide sequence ID" value="NZ_FZNM01000010.1"/>
</dbReference>
<dbReference type="EMBL" id="SIRL01000010">
    <property type="protein sequence ID" value="TBN48491.1"/>
    <property type="molecule type" value="Genomic_DNA"/>
</dbReference>
<feature type="compositionally biased region" description="Basic and acidic residues" evidence="1">
    <location>
        <begin position="13"/>
        <end position="28"/>
    </location>
</feature>
<name>A0ABY1YG81_9RHOB</name>
<sequence length="106" mass="11440">MSDLDKAVASFTDKFRERHGRTPDEPKGPDNPGGGDGVEARLQRLEARVEKVDDRLRGVEINLATLSERVAHLPSKGFIITSLATGVGLLSAVILFADRIKGLFVG</sequence>
<protein>
    <recommendedName>
        <fullName evidence="5">Membrane-anchored ribosome-binding protein, inhibits growth in stationary phase, ElaB/YqjD/DUF883 family</fullName>
    </recommendedName>
</protein>
<proteinExistence type="predicted"/>
<evidence type="ECO:0000313" key="3">
    <source>
        <dbReference type="EMBL" id="TBN48491.1"/>
    </source>
</evidence>
<keyword evidence="4" id="KW-1185">Reference proteome</keyword>
<keyword evidence="2" id="KW-1133">Transmembrane helix</keyword>
<evidence type="ECO:0000256" key="2">
    <source>
        <dbReference type="SAM" id="Phobius"/>
    </source>
</evidence>
<reference evidence="3 4" key="1">
    <citation type="submission" date="2019-02" db="EMBL/GenBank/DDBJ databases">
        <authorList>
            <person name="Zhang G."/>
        </authorList>
    </citation>
    <scope>NUCLEOTIDE SEQUENCE [LARGE SCALE GENOMIC DNA]</scope>
    <source>
        <strain evidence="3 4">CMB17</strain>
    </source>
</reference>
<evidence type="ECO:0008006" key="5">
    <source>
        <dbReference type="Google" id="ProtNLM"/>
    </source>
</evidence>
<keyword evidence="2" id="KW-0812">Transmembrane</keyword>
<dbReference type="Proteomes" id="UP000292859">
    <property type="component" value="Unassembled WGS sequence"/>
</dbReference>
<keyword evidence="2" id="KW-0472">Membrane</keyword>
<accession>A0ABY1YG81</accession>
<gene>
    <name evidence="3" type="ORF">EYF88_13370</name>
</gene>